<evidence type="ECO:0000313" key="1">
    <source>
        <dbReference type="EMBL" id="KIK41382.1"/>
    </source>
</evidence>
<dbReference type="Proteomes" id="UP000054485">
    <property type="component" value="Unassembled WGS sequence"/>
</dbReference>
<reference evidence="1 2" key="1">
    <citation type="submission" date="2014-04" db="EMBL/GenBank/DDBJ databases">
        <authorList>
            <consortium name="DOE Joint Genome Institute"/>
            <person name="Kuo A."/>
            <person name="Ruytinx J."/>
            <person name="Rineau F."/>
            <person name="Colpaert J."/>
            <person name="Kohler A."/>
            <person name="Nagy L.G."/>
            <person name="Floudas D."/>
            <person name="Copeland A."/>
            <person name="Barry K.W."/>
            <person name="Cichocki N."/>
            <person name="Veneault-Fourrey C."/>
            <person name="LaButti K."/>
            <person name="Lindquist E.A."/>
            <person name="Lipzen A."/>
            <person name="Lundell T."/>
            <person name="Morin E."/>
            <person name="Murat C."/>
            <person name="Sun H."/>
            <person name="Tunlid A."/>
            <person name="Henrissat B."/>
            <person name="Grigoriev I.V."/>
            <person name="Hibbett D.S."/>
            <person name="Martin F."/>
            <person name="Nordberg H.P."/>
            <person name="Cantor M.N."/>
            <person name="Hua S.X."/>
        </authorList>
    </citation>
    <scope>NUCLEOTIDE SEQUENCE [LARGE SCALE GENOMIC DNA]</scope>
    <source>
        <strain evidence="1 2">UH-Slu-Lm8-n1</strain>
    </source>
</reference>
<dbReference type="HOGENOM" id="CLU_2814109_0_0_1"/>
<keyword evidence="2" id="KW-1185">Reference proteome</keyword>
<reference evidence="2" key="2">
    <citation type="submission" date="2015-01" db="EMBL/GenBank/DDBJ databases">
        <title>Evolutionary Origins and Diversification of the Mycorrhizal Mutualists.</title>
        <authorList>
            <consortium name="DOE Joint Genome Institute"/>
            <consortium name="Mycorrhizal Genomics Consortium"/>
            <person name="Kohler A."/>
            <person name="Kuo A."/>
            <person name="Nagy L.G."/>
            <person name="Floudas D."/>
            <person name="Copeland A."/>
            <person name="Barry K.W."/>
            <person name="Cichocki N."/>
            <person name="Veneault-Fourrey C."/>
            <person name="LaButti K."/>
            <person name="Lindquist E.A."/>
            <person name="Lipzen A."/>
            <person name="Lundell T."/>
            <person name="Morin E."/>
            <person name="Murat C."/>
            <person name="Riley R."/>
            <person name="Ohm R."/>
            <person name="Sun H."/>
            <person name="Tunlid A."/>
            <person name="Henrissat B."/>
            <person name="Grigoriev I.V."/>
            <person name="Hibbett D.S."/>
            <person name="Martin F."/>
        </authorList>
    </citation>
    <scope>NUCLEOTIDE SEQUENCE [LARGE SCALE GENOMIC DNA]</scope>
    <source>
        <strain evidence="2">UH-Slu-Lm8-n1</strain>
    </source>
</reference>
<evidence type="ECO:0000313" key="2">
    <source>
        <dbReference type="Proteomes" id="UP000054485"/>
    </source>
</evidence>
<protein>
    <submittedName>
        <fullName evidence="1">Uncharacterized protein</fullName>
    </submittedName>
</protein>
<sequence>MNQIFTFASPALGRQLSSYAPPSRRSTSRFSLSTSICNENRAIETCIVVRQRTKQTGQVKLRQSRSH</sequence>
<gene>
    <name evidence="1" type="ORF">CY34DRAFT_206547</name>
</gene>
<dbReference type="EMBL" id="KN835270">
    <property type="protein sequence ID" value="KIK41382.1"/>
    <property type="molecule type" value="Genomic_DNA"/>
</dbReference>
<dbReference type="InParanoid" id="A0A0D0B4H9"/>
<accession>A0A0D0B4H9</accession>
<dbReference type="AlphaFoldDB" id="A0A0D0B4H9"/>
<name>A0A0D0B4H9_9AGAM</name>
<proteinExistence type="predicted"/>
<organism evidence="1 2">
    <name type="scientific">Suillus luteus UH-Slu-Lm8-n1</name>
    <dbReference type="NCBI Taxonomy" id="930992"/>
    <lineage>
        <taxon>Eukaryota</taxon>
        <taxon>Fungi</taxon>
        <taxon>Dikarya</taxon>
        <taxon>Basidiomycota</taxon>
        <taxon>Agaricomycotina</taxon>
        <taxon>Agaricomycetes</taxon>
        <taxon>Agaricomycetidae</taxon>
        <taxon>Boletales</taxon>
        <taxon>Suillineae</taxon>
        <taxon>Suillaceae</taxon>
        <taxon>Suillus</taxon>
    </lineage>
</organism>